<feature type="compositionally biased region" description="Basic and acidic residues" evidence="2">
    <location>
        <begin position="624"/>
        <end position="655"/>
    </location>
</feature>
<protein>
    <submittedName>
        <fullName evidence="4">Uncharacterized protein</fullName>
    </submittedName>
</protein>
<feature type="coiled-coil region" evidence="1">
    <location>
        <begin position="805"/>
        <end position="847"/>
    </location>
</feature>
<feature type="compositionally biased region" description="Basic and acidic residues" evidence="2">
    <location>
        <begin position="1380"/>
        <end position="1409"/>
    </location>
</feature>
<organism evidence="4 5">
    <name type="scientific">Streblomastix strix</name>
    <dbReference type="NCBI Taxonomy" id="222440"/>
    <lineage>
        <taxon>Eukaryota</taxon>
        <taxon>Metamonada</taxon>
        <taxon>Preaxostyla</taxon>
        <taxon>Oxymonadida</taxon>
        <taxon>Streblomastigidae</taxon>
        <taxon>Streblomastix</taxon>
    </lineage>
</organism>
<proteinExistence type="predicted"/>
<keyword evidence="3" id="KW-0472">Membrane</keyword>
<feature type="region of interest" description="Disordered" evidence="2">
    <location>
        <begin position="572"/>
        <end position="673"/>
    </location>
</feature>
<feature type="transmembrane region" description="Helical" evidence="3">
    <location>
        <begin position="283"/>
        <end position="303"/>
    </location>
</feature>
<feature type="compositionally biased region" description="Basic and acidic residues" evidence="2">
    <location>
        <begin position="1438"/>
        <end position="1451"/>
    </location>
</feature>
<name>A0A5J4WAN3_9EUKA</name>
<feature type="compositionally biased region" description="Acidic residues" evidence="2">
    <location>
        <begin position="1121"/>
        <end position="1130"/>
    </location>
</feature>
<evidence type="ECO:0000256" key="1">
    <source>
        <dbReference type="SAM" id="Coils"/>
    </source>
</evidence>
<feature type="transmembrane region" description="Helical" evidence="3">
    <location>
        <begin position="249"/>
        <end position="271"/>
    </location>
</feature>
<feature type="transmembrane region" description="Helical" evidence="3">
    <location>
        <begin position="25"/>
        <end position="46"/>
    </location>
</feature>
<keyword evidence="3" id="KW-1133">Transmembrane helix</keyword>
<feature type="transmembrane region" description="Helical" evidence="3">
    <location>
        <begin position="129"/>
        <end position="151"/>
    </location>
</feature>
<feature type="compositionally biased region" description="Basic and acidic residues" evidence="2">
    <location>
        <begin position="1233"/>
        <end position="1251"/>
    </location>
</feature>
<feature type="compositionally biased region" description="Polar residues" evidence="2">
    <location>
        <begin position="1483"/>
        <end position="1498"/>
    </location>
</feature>
<feature type="compositionally biased region" description="Polar residues" evidence="2">
    <location>
        <begin position="1363"/>
        <end position="1379"/>
    </location>
</feature>
<feature type="compositionally biased region" description="Basic residues" evidence="2">
    <location>
        <begin position="572"/>
        <end position="581"/>
    </location>
</feature>
<feature type="compositionally biased region" description="Polar residues" evidence="2">
    <location>
        <begin position="1197"/>
        <end position="1207"/>
    </location>
</feature>
<evidence type="ECO:0000313" key="4">
    <source>
        <dbReference type="EMBL" id="KAA6391716.1"/>
    </source>
</evidence>
<gene>
    <name evidence="4" type="ORF">EZS28_012756</name>
</gene>
<feature type="compositionally biased region" description="Basic and acidic residues" evidence="2">
    <location>
        <begin position="1185"/>
        <end position="1195"/>
    </location>
</feature>
<dbReference type="Proteomes" id="UP000324800">
    <property type="component" value="Unassembled WGS sequence"/>
</dbReference>
<feature type="compositionally biased region" description="Polar residues" evidence="2">
    <location>
        <begin position="1317"/>
        <end position="1329"/>
    </location>
</feature>
<feature type="region of interest" description="Disordered" evidence="2">
    <location>
        <begin position="983"/>
        <end position="1017"/>
    </location>
</feature>
<feature type="compositionally biased region" description="Basic and acidic residues" evidence="2">
    <location>
        <begin position="1158"/>
        <end position="1178"/>
    </location>
</feature>
<feature type="region of interest" description="Disordered" evidence="2">
    <location>
        <begin position="1121"/>
        <end position="1252"/>
    </location>
</feature>
<feature type="compositionally biased region" description="Basic and acidic residues" evidence="2">
    <location>
        <begin position="983"/>
        <end position="1006"/>
    </location>
</feature>
<dbReference type="EMBL" id="SNRW01002785">
    <property type="protein sequence ID" value="KAA6391716.1"/>
    <property type="molecule type" value="Genomic_DNA"/>
</dbReference>
<feature type="compositionally biased region" description="Basic and acidic residues" evidence="2">
    <location>
        <begin position="1304"/>
        <end position="1316"/>
    </location>
</feature>
<feature type="transmembrane region" description="Helical" evidence="3">
    <location>
        <begin position="215"/>
        <end position="237"/>
    </location>
</feature>
<evidence type="ECO:0000313" key="5">
    <source>
        <dbReference type="Proteomes" id="UP000324800"/>
    </source>
</evidence>
<accession>A0A5J4WAN3</accession>
<feature type="region of interest" description="Disordered" evidence="2">
    <location>
        <begin position="1268"/>
        <end position="1498"/>
    </location>
</feature>
<dbReference type="OrthoDB" id="10671639at2759"/>
<feature type="non-terminal residue" evidence="4">
    <location>
        <position position="1498"/>
    </location>
</feature>
<feature type="compositionally biased region" description="Acidic residues" evidence="2">
    <location>
        <begin position="591"/>
        <end position="605"/>
    </location>
</feature>
<feature type="compositionally biased region" description="Basic residues" evidence="2">
    <location>
        <begin position="1142"/>
        <end position="1157"/>
    </location>
</feature>
<sequence>MADLEQGICFSTHENAIVRSFNTTLVIHIVLIAILIIFCLAVSLYFTIKTSNDRGQDADSLAREATIGKFDLQRIIGYIMLIYEGVQLVSVSLMSNGQVTEAESSPMTLPVFDEIFQILQYAALKFTSWIPIILFIVYYFITIFAFLWTIILKHNLPSFLSPIIFDSLYMPQVSAYLQVFACTYTCKYFGQQSGFVPFPSLDMFPSISCNSPIHIIWFILAFFGIMILHPLTTWFVAFEKNKSDPAMRLLPRFNVIFYSMKLIFTLTSVVIKIPLITLPINTAIFFFLFVSHIYLQPCLGFGLHVNNLRSALLFLEFSTSFFSMMAEIVPTTAEIFVIFIITIGIPGFIGVYVCNNFRASKITMPSFPLDQLLQGFDTNTRLKIQVLKKTVAALVDMVAAESGVITNAQHNQALSLLLKASMKIGGPVAMVETGALIELSKLVIRGKLASRKEIKTVVEITSNCGEFDYIDSYPLHAKHAEREINLVQFLAKKTKQRQEEKLKQQKKIEKNAQLGIKMKSDDKNKQAALIQDEGEDEQLYMQMMGVLLKHGKNLMLNDKTVEGLVGWRKKLRNKKQKKKKNGLIGQQQQQQEEDVYEDEDDVDEDNLTKKELKKRNKEKKLKKKKEEKIKKKQLEDQKKEMKKKDEEQRKQQEKEKKKKQIKMQQQNEEGIVSRERTPIGQIDQNGEQIQLDEYGNRIENHPNTAIQLSNNNQSQQSQLGIGFNESKFYKKEQQGLSLVKQQLNKSHNQKQKMLESVQKMEKVAATSVDSSPMLNQLLLTITYWAIHLKGNKATLDMILEQMRKIKKQNEIQKELNINNKRLEQEEEERIKQQQLQQQQQLEQDQNQQQQGQEIEQIEGEQIQEAKPASPVAQNQIPKILSPTIVQNPNAQQQFQKANDNLKQQQEDINKKTTEITFTTDNLLAQISSLLIHNNKSIVGHAMLAVVALELRLRKEEVLKRMKQNVNQAPVIVEQSVEKRKQELKKQQQQFEKEEEKQEKRRQKLEEQNQSDPGQKIDKKKQELLYEFAFASKVTDQGGAEMWWLKEEIQKERNEEKEMEIQKNLQNNNIFEGQSTFIARGGINRSVLQQPQDVHPIPPNAKEFSRAKQTELFVLGKLLYNPDDESEDEKQDDGYKPSNQQQKKPKHKKKKKKKKIIKKKEEVKRENESESEQSNKTEVDNESEIETEKGSDKETDNLTETETVTDISEQVIELEKDLASPVFNKSLQDENDDDYTKADTEREDRDKIRDLNKAYSQIEQEELELEKFRQDLDQQMAMDDDEVMMSTRSKKESIMDKESDEDEDGNKGRDKSDERSADFSSVVSVISNFPLNEEEMIKNAEQEKDIYDQINKMRQQMGIDNPDDGSNQVQGHGQLQSQSRFLEEQKQAEQQRLKTEQEEKRIQDEIDRQMKYMNKQKTQDLNWGDNADQQQEDEDSEEYEIKQRKARSKDQTTNKNNEEDEDGVQKPVLPEKKFRWTRRGPRLNRTNTLDPNQLNKDKS</sequence>
<feature type="compositionally biased region" description="Basic and acidic residues" evidence="2">
    <location>
        <begin position="1334"/>
        <end position="1346"/>
    </location>
</feature>
<reference evidence="4 5" key="1">
    <citation type="submission" date="2019-03" db="EMBL/GenBank/DDBJ databases">
        <title>Single cell metagenomics reveals metabolic interactions within the superorganism composed of flagellate Streblomastix strix and complex community of Bacteroidetes bacteria on its surface.</title>
        <authorList>
            <person name="Treitli S.C."/>
            <person name="Kolisko M."/>
            <person name="Husnik F."/>
            <person name="Keeling P."/>
            <person name="Hampl V."/>
        </authorList>
    </citation>
    <scope>NUCLEOTIDE SEQUENCE [LARGE SCALE GENOMIC DNA]</scope>
    <source>
        <strain evidence="4">ST1C</strain>
    </source>
</reference>
<feature type="coiled-coil region" evidence="1">
    <location>
        <begin position="887"/>
        <end position="914"/>
    </location>
</feature>
<feature type="compositionally biased region" description="Basic residues" evidence="2">
    <location>
        <begin position="611"/>
        <end position="623"/>
    </location>
</feature>
<evidence type="ECO:0000256" key="2">
    <source>
        <dbReference type="SAM" id="MobiDB-lite"/>
    </source>
</evidence>
<comment type="caution">
    <text evidence="4">The sequence shown here is derived from an EMBL/GenBank/DDBJ whole genome shotgun (WGS) entry which is preliminary data.</text>
</comment>
<keyword evidence="3" id="KW-0812">Transmembrane</keyword>
<evidence type="ECO:0000256" key="3">
    <source>
        <dbReference type="SAM" id="Phobius"/>
    </source>
</evidence>
<keyword evidence="1" id="KW-0175">Coiled coil</keyword>
<feature type="transmembrane region" description="Helical" evidence="3">
    <location>
        <begin position="335"/>
        <end position="354"/>
    </location>
</feature>